<proteinExistence type="predicted"/>
<dbReference type="EMBL" id="GBXM01051247">
    <property type="protein sequence ID" value="JAH57330.1"/>
    <property type="molecule type" value="Transcribed_RNA"/>
</dbReference>
<protein>
    <submittedName>
        <fullName evidence="1">Uncharacterized protein</fullName>
    </submittedName>
</protein>
<organism evidence="1">
    <name type="scientific">Anguilla anguilla</name>
    <name type="common">European freshwater eel</name>
    <name type="synonym">Muraena anguilla</name>
    <dbReference type="NCBI Taxonomy" id="7936"/>
    <lineage>
        <taxon>Eukaryota</taxon>
        <taxon>Metazoa</taxon>
        <taxon>Chordata</taxon>
        <taxon>Craniata</taxon>
        <taxon>Vertebrata</taxon>
        <taxon>Euteleostomi</taxon>
        <taxon>Actinopterygii</taxon>
        <taxon>Neopterygii</taxon>
        <taxon>Teleostei</taxon>
        <taxon>Anguilliformes</taxon>
        <taxon>Anguillidae</taxon>
        <taxon>Anguilla</taxon>
    </lineage>
</organism>
<dbReference type="AlphaFoldDB" id="A0A0E9TWQ1"/>
<evidence type="ECO:0000313" key="1">
    <source>
        <dbReference type="EMBL" id="JAH57330.1"/>
    </source>
</evidence>
<reference evidence="1" key="1">
    <citation type="submission" date="2014-11" db="EMBL/GenBank/DDBJ databases">
        <authorList>
            <person name="Amaro Gonzalez C."/>
        </authorList>
    </citation>
    <scope>NUCLEOTIDE SEQUENCE</scope>
</reference>
<accession>A0A0E9TWQ1</accession>
<sequence>MVLGNVIVNFREIVMFWFNLFLKKICIVSLGHQWQGKTP</sequence>
<name>A0A0E9TWQ1_ANGAN</name>
<reference evidence="1" key="2">
    <citation type="journal article" date="2015" name="Fish Shellfish Immunol.">
        <title>Early steps in the European eel (Anguilla anguilla)-Vibrio vulnificus interaction in the gills: Role of the RtxA13 toxin.</title>
        <authorList>
            <person name="Callol A."/>
            <person name="Pajuelo D."/>
            <person name="Ebbesson L."/>
            <person name="Teles M."/>
            <person name="MacKenzie S."/>
            <person name="Amaro C."/>
        </authorList>
    </citation>
    <scope>NUCLEOTIDE SEQUENCE</scope>
</reference>